<dbReference type="Proteomes" id="UP001420932">
    <property type="component" value="Unassembled WGS sequence"/>
</dbReference>
<name>A0AAP0L0I4_9MAGN</name>
<dbReference type="AlphaFoldDB" id="A0AAP0L0I4"/>
<evidence type="ECO:0000313" key="3">
    <source>
        <dbReference type="Proteomes" id="UP001420932"/>
    </source>
</evidence>
<reference evidence="2 3" key="1">
    <citation type="submission" date="2024-01" db="EMBL/GenBank/DDBJ databases">
        <title>Genome assemblies of Stephania.</title>
        <authorList>
            <person name="Yang L."/>
        </authorList>
    </citation>
    <scope>NUCLEOTIDE SEQUENCE [LARGE SCALE GENOMIC DNA]</scope>
    <source>
        <strain evidence="2">YNDBR</strain>
        <tissue evidence="2">Leaf</tissue>
    </source>
</reference>
<evidence type="ECO:0000313" key="2">
    <source>
        <dbReference type="EMBL" id="KAK9160770.1"/>
    </source>
</evidence>
<organism evidence="2 3">
    <name type="scientific">Stephania yunnanensis</name>
    <dbReference type="NCBI Taxonomy" id="152371"/>
    <lineage>
        <taxon>Eukaryota</taxon>
        <taxon>Viridiplantae</taxon>
        <taxon>Streptophyta</taxon>
        <taxon>Embryophyta</taxon>
        <taxon>Tracheophyta</taxon>
        <taxon>Spermatophyta</taxon>
        <taxon>Magnoliopsida</taxon>
        <taxon>Ranunculales</taxon>
        <taxon>Menispermaceae</taxon>
        <taxon>Menispermoideae</taxon>
        <taxon>Cissampelideae</taxon>
        <taxon>Stephania</taxon>
    </lineage>
</organism>
<sequence length="121" mass="13577">MSVGRFLDLIQFDTTDILYDVLFGWKVARSYGGIRKTFVVRRCPFFHLLLTSRGVARKNHAAQNHPKAEQTVAAKAARAAAAATCPTSRDLRSSHLQSKGDVESEPKNPDRIRMTASYRKK</sequence>
<feature type="region of interest" description="Disordered" evidence="1">
    <location>
        <begin position="84"/>
        <end position="121"/>
    </location>
</feature>
<gene>
    <name evidence="2" type="ORF">Syun_007111</name>
</gene>
<keyword evidence="3" id="KW-1185">Reference proteome</keyword>
<proteinExistence type="predicted"/>
<dbReference type="EMBL" id="JBBNAF010000003">
    <property type="protein sequence ID" value="KAK9160770.1"/>
    <property type="molecule type" value="Genomic_DNA"/>
</dbReference>
<evidence type="ECO:0000256" key="1">
    <source>
        <dbReference type="SAM" id="MobiDB-lite"/>
    </source>
</evidence>
<accession>A0AAP0L0I4</accession>
<protein>
    <submittedName>
        <fullName evidence="2">Uncharacterized protein</fullName>
    </submittedName>
</protein>
<comment type="caution">
    <text evidence="2">The sequence shown here is derived from an EMBL/GenBank/DDBJ whole genome shotgun (WGS) entry which is preliminary data.</text>
</comment>
<feature type="compositionally biased region" description="Basic and acidic residues" evidence="1">
    <location>
        <begin position="89"/>
        <end position="113"/>
    </location>
</feature>